<dbReference type="EMBL" id="FOBB01000002">
    <property type="protein sequence ID" value="SEL79049.1"/>
    <property type="molecule type" value="Genomic_DNA"/>
</dbReference>
<reference evidence="2 3" key="1">
    <citation type="submission" date="2016-10" db="EMBL/GenBank/DDBJ databases">
        <authorList>
            <person name="de Groot N.N."/>
        </authorList>
    </citation>
    <scope>NUCLEOTIDE SEQUENCE [LARGE SCALE GENOMIC DNA]</scope>
    <source>
        <strain evidence="2 3">DSM 21039</strain>
    </source>
</reference>
<keyword evidence="1" id="KW-0472">Membrane</keyword>
<proteinExistence type="predicted"/>
<evidence type="ECO:0000313" key="2">
    <source>
        <dbReference type="EMBL" id="SEL79049.1"/>
    </source>
</evidence>
<accession>A0A1H7T3I1</accession>
<dbReference type="Gene3D" id="3.30.70.100">
    <property type="match status" value="1"/>
</dbReference>
<dbReference type="AlphaFoldDB" id="A0A1H7T3I1"/>
<organism evidence="2 3">
    <name type="scientific">Chitinophaga rupis</name>
    <dbReference type="NCBI Taxonomy" id="573321"/>
    <lineage>
        <taxon>Bacteria</taxon>
        <taxon>Pseudomonadati</taxon>
        <taxon>Bacteroidota</taxon>
        <taxon>Chitinophagia</taxon>
        <taxon>Chitinophagales</taxon>
        <taxon>Chitinophagaceae</taxon>
        <taxon>Chitinophaga</taxon>
    </lineage>
</organism>
<gene>
    <name evidence="2" type="ORF">SAMN04488505_1021121</name>
</gene>
<protein>
    <submittedName>
        <fullName evidence="2">Uncharacterized protein</fullName>
    </submittedName>
</protein>
<keyword evidence="3" id="KW-1185">Reference proteome</keyword>
<sequence>MISVSFAGNLLNYLNLIVLVNLFLCIMQTVMTPATATTPVYIVSLLRYKEYADYGNAAGSGPCSGREIYFQRYVRAFKEITAAEQVTLFFLGRVLAGWMVPEGEQWDEVVVTQYPDLSSFRRITQSAEYLTMAKPHLDAALDNYRIIVTGGVK</sequence>
<dbReference type="Proteomes" id="UP000198984">
    <property type="component" value="Unassembled WGS sequence"/>
</dbReference>
<keyword evidence="1" id="KW-0812">Transmembrane</keyword>
<dbReference type="SUPFAM" id="SSF54909">
    <property type="entry name" value="Dimeric alpha+beta barrel"/>
    <property type="match status" value="1"/>
</dbReference>
<dbReference type="InterPro" id="IPR011008">
    <property type="entry name" value="Dimeric_a/b-barrel"/>
</dbReference>
<evidence type="ECO:0000313" key="3">
    <source>
        <dbReference type="Proteomes" id="UP000198984"/>
    </source>
</evidence>
<keyword evidence="1" id="KW-1133">Transmembrane helix</keyword>
<name>A0A1H7T3I1_9BACT</name>
<evidence type="ECO:0000256" key="1">
    <source>
        <dbReference type="SAM" id="Phobius"/>
    </source>
</evidence>
<feature type="transmembrane region" description="Helical" evidence="1">
    <location>
        <begin position="12"/>
        <end position="31"/>
    </location>
</feature>
<dbReference type="STRING" id="573321.SAMN04488505_1021121"/>